<evidence type="ECO:0000313" key="1">
    <source>
        <dbReference type="EMBL" id="QIT20017.1"/>
    </source>
</evidence>
<keyword evidence="1" id="KW-0614">Plasmid</keyword>
<reference evidence="1 2" key="1">
    <citation type="submission" date="2020-03" db="EMBL/GenBank/DDBJ databases">
        <authorList>
            <person name="Zhang L."/>
            <person name="Han X."/>
            <person name="Chen Y."/>
            <person name="Yu Y."/>
        </authorList>
    </citation>
    <scope>NUCLEOTIDE SEQUENCE [LARGE SCALE GENOMIC DNA]</scope>
    <source>
        <strain evidence="1 2">A1254</strain>
        <plasmid evidence="2">pa1254_2</plasmid>
    </source>
</reference>
<accession>A0A6H0G064</accession>
<gene>
    <name evidence="1" type="ORF">G8E09_19600</name>
</gene>
<name>A0A6H0G064_ACIPI</name>
<sequence>MEQIVFNLVRNLLIVKNGFKTSGKNVIAKSEKVINLNNEEIEITTKFYNLGGSKILLVTRFSDIQYYISNEERIENKPEKVAKRIYKEMQKYI</sequence>
<organism evidence="1 2">
    <name type="scientific">Acinetobacter pittii</name>
    <name type="common">Acinetobacter genomosp. 3</name>
    <dbReference type="NCBI Taxonomy" id="48296"/>
    <lineage>
        <taxon>Bacteria</taxon>
        <taxon>Pseudomonadati</taxon>
        <taxon>Pseudomonadota</taxon>
        <taxon>Gammaproteobacteria</taxon>
        <taxon>Moraxellales</taxon>
        <taxon>Moraxellaceae</taxon>
        <taxon>Acinetobacter</taxon>
        <taxon>Acinetobacter calcoaceticus/baumannii complex</taxon>
    </lineage>
</organism>
<dbReference type="AlphaFoldDB" id="A0A6H0G064"/>
<evidence type="ECO:0000313" key="2">
    <source>
        <dbReference type="Proteomes" id="UP000501692"/>
    </source>
</evidence>
<dbReference type="Proteomes" id="UP000501692">
    <property type="component" value="Plasmid pA1254_2"/>
</dbReference>
<dbReference type="EMBL" id="CP049808">
    <property type="protein sequence ID" value="QIT20017.1"/>
    <property type="molecule type" value="Genomic_DNA"/>
</dbReference>
<dbReference type="RefSeq" id="WP_167564501.1">
    <property type="nucleotide sequence ID" value="NZ_CP049808.1"/>
</dbReference>
<geneLocation type="plasmid" evidence="2">
    <name>pa1254_2</name>
</geneLocation>
<proteinExistence type="predicted"/>
<protein>
    <submittedName>
        <fullName evidence="1">Uncharacterized protein</fullName>
    </submittedName>
</protein>